<name>A0A3D5IU74_9FLAO</name>
<dbReference type="GO" id="GO:0006508">
    <property type="term" value="P:proteolysis"/>
    <property type="evidence" value="ECO:0007669"/>
    <property type="project" value="UniProtKB-KW"/>
</dbReference>
<dbReference type="PANTHER" id="PTHR43806:SF11">
    <property type="entry name" value="CEREVISIN-RELATED"/>
    <property type="match status" value="1"/>
</dbReference>
<dbReference type="PANTHER" id="PTHR43806">
    <property type="entry name" value="PEPTIDASE S8"/>
    <property type="match status" value="1"/>
</dbReference>
<comment type="caution">
    <text evidence="5">Lacks conserved residue(s) required for the propagation of feature annotation.</text>
</comment>
<dbReference type="GO" id="GO:0004252">
    <property type="term" value="F:serine-type endopeptidase activity"/>
    <property type="evidence" value="ECO:0007669"/>
    <property type="project" value="InterPro"/>
</dbReference>
<evidence type="ECO:0000313" key="8">
    <source>
        <dbReference type="Proteomes" id="UP000264330"/>
    </source>
</evidence>
<comment type="similarity">
    <text evidence="1 5">Belongs to the peptidase S8 family.</text>
</comment>
<protein>
    <submittedName>
        <fullName evidence="7">Peptidase S8</fullName>
    </submittedName>
</protein>
<evidence type="ECO:0000256" key="4">
    <source>
        <dbReference type="ARBA" id="ARBA00022825"/>
    </source>
</evidence>
<dbReference type="PROSITE" id="PS00138">
    <property type="entry name" value="SUBTILASE_SER"/>
    <property type="match status" value="1"/>
</dbReference>
<dbReference type="InterPro" id="IPR023828">
    <property type="entry name" value="Peptidase_S8_Ser-AS"/>
</dbReference>
<gene>
    <name evidence="7" type="ORF">DGQ38_00190</name>
</gene>
<feature type="domain" description="Peptidase S8/S53" evidence="6">
    <location>
        <begin position="7"/>
        <end position="136"/>
    </location>
</feature>
<accession>A0A3D5IU74</accession>
<dbReference type="Gene3D" id="3.40.50.200">
    <property type="entry name" value="Peptidase S8/S53 domain"/>
    <property type="match status" value="1"/>
</dbReference>
<evidence type="ECO:0000313" key="7">
    <source>
        <dbReference type="EMBL" id="HCV79455.1"/>
    </source>
</evidence>
<organism evidence="7 8">
    <name type="scientific">Zunongwangia profunda</name>
    <dbReference type="NCBI Taxonomy" id="398743"/>
    <lineage>
        <taxon>Bacteria</taxon>
        <taxon>Pseudomonadati</taxon>
        <taxon>Bacteroidota</taxon>
        <taxon>Flavobacteriia</taxon>
        <taxon>Flavobacteriales</taxon>
        <taxon>Flavobacteriaceae</taxon>
        <taxon>Zunongwangia</taxon>
    </lineage>
</organism>
<dbReference type="EMBL" id="DPMF01000003">
    <property type="protein sequence ID" value="HCV79455.1"/>
    <property type="molecule type" value="Genomic_DNA"/>
</dbReference>
<evidence type="ECO:0000256" key="1">
    <source>
        <dbReference type="ARBA" id="ARBA00011073"/>
    </source>
</evidence>
<dbReference type="InterPro" id="IPR036852">
    <property type="entry name" value="Peptidase_S8/S53_dom_sf"/>
</dbReference>
<evidence type="ECO:0000256" key="2">
    <source>
        <dbReference type="ARBA" id="ARBA00022670"/>
    </source>
</evidence>
<keyword evidence="4" id="KW-0720">Serine protease</keyword>
<proteinExistence type="inferred from homology"/>
<dbReference type="SUPFAM" id="SSF52743">
    <property type="entry name" value="Subtilisin-like"/>
    <property type="match status" value="1"/>
</dbReference>
<keyword evidence="3" id="KW-0378">Hydrolase</keyword>
<dbReference type="InterPro" id="IPR050131">
    <property type="entry name" value="Peptidase_S8_subtilisin-like"/>
</dbReference>
<evidence type="ECO:0000256" key="5">
    <source>
        <dbReference type="PROSITE-ProRule" id="PRU01240"/>
    </source>
</evidence>
<dbReference type="Proteomes" id="UP000264330">
    <property type="component" value="Unassembled WGS sequence"/>
</dbReference>
<evidence type="ECO:0000256" key="3">
    <source>
        <dbReference type="ARBA" id="ARBA00022801"/>
    </source>
</evidence>
<sequence length="179" mass="19563">HPDWVRDAIKYAADHDVLIVNAAGNESLNLDEKMVYPNDQTPDNAIEISDNFLTVGALNYDYGSKLVADFSNYGKKNVDVFAPGNKIWSTTPNNEYEYLQGTSMASPEVAGIAAMIRSYFPKLTAPQVKKIIMDSGLPVQANVIVGGDRLNTQEFSELSTSGKIVNLYNALILASKVSK</sequence>
<dbReference type="Pfam" id="PF00082">
    <property type="entry name" value="Peptidase_S8"/>
    <property type="match status" value="1"/>
</dbReference>
<feature type="non-terminal residue" evidence="7">
    <location>
        <position position="1"/>
    </location>
</feature>
<evidence type="ECO:0000259" key="6">
    <source>
        <dbReference type="Pfam" id="PF00082"/>
    </source>
</evidence>
<dbReference type="PROSITE" id="PS51892">
    <property type="entry name" value="SUBTILASE"/>
    <property type="match status" value="1"/>
</dbReference>
<dbReference type="AlphaFoldDB" id="A0A3D5IU74"/>
<dbReference type="InterPro" id="IPR000209">
    <property type="entry name" value="Peptidase_S8/S53_dom"/>
</dbReference>
<keyword evidence="2" id="KW-0645">Protease</keyword>
<comment type="caution">
    <text evidence="7">The sequence shown here is derived from an EMBL/GenBank/DDBJ whole genome shotgun (WGS) entry which is preliminary data.</text>
</comment>
<reference evidence="7 8" key="1">
    <citation type="journal article" date="2018" name="Nat. Biotechnol.">
        <title>A standardized bacterial taxonomy based on genome phylogeny substantially revises the tree of life.</title>
        <authorList>
            <person name="Parks D.H."/>
            <person name="Chuvochina M."/>
            <person name="Waite D.W."/>
            <person name="Rinke C."/>
            <person name="Skarshewski A."/>
            <person name="Chaumeil P.A."/>
            <person name="Hugenholtz P."/>
        </authorList>
    </citation>
    <scope>NUCLEOTIDE SEQUENCE [LARGE SCALE GENOMIC DNA]</scope>
    <source>
        <strain evidence="7">UBA9359</strain>
    </source>
</reference>